<name>A0A382WSL4_9ZZZZ</name>
<organism evidence="1">
    <name type="scientific">marine metagenome</name>
    <dbReference type="NCBI Taxonomy" id="408172"/>
    <lineage>
        <taxon>unclassified sequences</taxon>
        <taxon>metagenomes</taxon>
        <taxon>ecological metagenomes</taxon>
    </lineage>
</organism>
<dbReference type="EMBL" id="UINC01162187">
    <property type="protein sequence ID" value="SVD61802.1"/>
    <property type="molecule type" value="Genomic_DNA"/>
</dbReference>
<reference evidence="1" key="1">
    <citation type="submission" date="2018-05" db="EMBL/GenBank/DDBJ databases">
        <authorList>
            <person name="Lanie J.A."/>
            <person name="Ng W.-L."/>
            <person name="Kazmierczak K.M."/>
            <person name="Andrzejewski T.M."/>
            <person name="Davidsen T.M."/>
            <person name="Wayne K.J."/>
            <person name="Tettelin H."/>
            <person name="Glass J.I."/>
            <person name="Rusch D."/>
            <person name="Podicherti R."/>
            <person name="Tsui H.-C.T."/>
            <person name="Winkler M.E."/>
        </authorList>
    </citation>
    <scope>NUCLEOTIDE SEQUENCE</scope>
</reference>
<feature type="non-terminal residue" evidence="1">
    <location>
        <position position="60"/>
    </location>
</feature>
<accession>A0A382WSL4</accession>
<protein>
    <submittedName>
        <fullName evidence="1">Uncharacterized protein</fullName>
    </submittedName>
</protein>
<sequence length="60" mass="6555">MEFITGKHLSRRTFIRGMGATVALPFLDAMVPAGRTWRDVTADPNFTRPVCIEESMGAAG</sequence>
<proteinExistence type="predicted"/>
<evidence type="ECO:0000313" key="1">
    <source>
        <dbReference type="EMBL" id="SVD61802.1"/>
    </source>
</evidence>
<dbReference type="AlphaFoldDB" id="A0A382WSL4"/>
<gene>
    <name evidence="1" type="ORF">METZ01_LOCUS414656</name>
</gene>